<dbReference type="InterPro" id="IPR048822">
    <property type="entry name" value="PDDEXK_13"/>
</dbReference>
<sequence>MAVLFKYRAKVHQSEFKKNALKIIDDGCIPMEVTNKNSLFANTKLVCLPHFLSKNDAQAGKIYCEAYRKTILQCIESEIGGFNAMRDGNMLRSEHIPLNIFVPMREDLEKTKNLLNKFIFASPLKTIEKIIIEKNHDKTIKDSYLPDNKSLDVRIDFINKDEEKGVVGVEVEFTELSFLIREEERNNIFENSEKPYQKVSEFSGYYKTNNIDELITDKLSKDEYRQIWKSHILGASQVKQGKIKHYYNIYLYPNGNEHFSKRIPEYLTFLTQKGKETFIPITYEELFATMESIFNEDKTQINWIKYLKERYLVKN</sequence>
<proteinExistence type="predicted"/>
<protein>
    <recommendedName>
        <fullName evidence="1">PD-(D/E)XK nuclease-like domain-containing protein</fullName>
    </recommendedName>
</protein>
<reference evidence="2" key="1">
    <citation type="submission" date="2018-07" db="EMBL/GenBank/DDBJ databases">
        <authorList>
            <consortium name="Genoscope - CEA"/>
            <person name="William W."/>
        </authorList>
    </citation>
    <scope>NUCLEOTIDE SEQUENCE</scope>
    <source>
        <strain evidence="2">IK1</strain>
    </source>
</reference>
<dbReference type="Pfam" id="PF20796">
    <property type="entry name" value="PDDEXK_13"/>
    <property type="match status" value="1"/>
</dbReference>
<dbReference type="AlphaFoldDB" id="A0A653ADF4"/>
<name>A0A653ADF4_9BACT</name>
<accession>A0A653ADF4</accession>
<dbReference type="EMBL" id="UPXZ01000032">
    <property type="protein sequence ID" value="VBB46046.1"/>
    <property type="molecule type" value="Genomic_DNA"/>
</dbReference>
<feature type="domain" description="PD-(D/E)XK nuclease-like" evidence="1">
    <location>
        <begin position="46"/>
        <end position="312"/>
    </location>
</feature>
<evidence type="ECO:0000259" key="1">
    <source>
        <dbReference type="Pfam" id="PF20796"/>
    </source>
</evidence>
<evidence type="ECO:0000313" key="2">
    <source>
        <dbReference type="EMBL" id="VBB46046.1"/>
    </source>
</evidence>
<gene>
    <name evidence="2" type="ORF">TRIP_D380032</name>
</gene>
<organism evidence="2">
    <name type="scientific">uncultured Paludibacter sp</name>
    <dbReference type="NCBI Taxonomy" id="497635"/>
    <lineage>
        <taxon>Bacteria</taxon>
        <taxon>Pseudomonadati</taxon>
        <taxon>Bacteroidota</taxon>
        <taxon>Bacteroidia</taxon>
        <taxon>Bacteroidales</taxon>
        <taxon>Paludibacteraceae</taxon>
        <taxon>Paludibacter</taxon>
        <taxon>environmental samples</taxon>
    </lineage>
</organism>